<feature type="domain" description="Thioredoxin" evidence="5">
    <location>
        <begin position="1"/>
        <end position="111"/>
    </location>
</feature>
<dbReference type="InterPro" id="IPR036249">
    <property type="entry name" value="Thioredoxin-like_sf"/>
</dbReference>
<dbReference type="Pfam" id="PF00085">
    <property type="entry name" value="Thioredoxin"/>
    <property type="match status" value="1"/>
</dbReference>
<dbReference type="Gene3D" id="3.40.30.10">
    <property type="entry name" value="Glutaredoxin"/>
    <property type="match status" value="1"/>
</dbReference>
<feature type="active site" description="Nucleophile" evidence="3">
    <location>
        <position position="36"/>
    </location>
</feature>
<name>A0AAW1PAG2_9CHLO</name>
<protein>
    <recommendedName>
        <fullName evidence="2">Thioredoxin</fullName>
    </recommendedName>
</protein>
<accession>A0AAW1PAG2</accession>
<dbReference type="InterPro" id="IPR013766">
    <property type="entry name" value="Thioredoxin_domain"/>
</dbReference>
<feature type="disulfide bond" description="Redox-active" evidence="4">
    <location>
        <begin position="36"/>
        <end position="39"/>
    </location>
</feature>
<dbReference type="AlphaFoldDB" id="A0AAW1PAG2"/>
<keyword evidence="1 4" id="KW-1015">Disulfide bond</keyword>
<dbReference type="InterPro" id="IPR005746">
    <property type="entry name" value="Thioredoxin"/>
</dbReference>
<evidence type="ECO:0000256" key="3">
    <source>
        <dbReference type="PIRSR" id="PIRSR000077-1"/>
    </source>
</evidence>
<dbReference type="GO" id="GO:0015035">
    <property type="term" value="F:protein-disulfide reductase activity"/>
    <property type="evidence" value="ECO:0007669"/>
    <property type="project" value="InterPro"/>
</dbReference>
<feature type="site" description="Contributes to redox potential value" evidence="3">
    <location>
        <position position="37"/>
    </location>
</feature>
<feature type="active site" description="Nucleophile" evidence="3">
    <location>
        <position position="39"/>
    </location>
</feature>
<dbReference type="PRINTS" id="PR00421">
    <property type="entry name" value="THIOREDOXIN"/>
</dbReference>
<evidence type="ECO:0000313" key="6">
    <source>
        <dbReference type="EMBL" id="KAK9805444.1"/>
    </source>
</evidence>
<comment type="similarity">
    <text evidence="2">Belongs to the thioredoxin family.</text>
</comment>
<feature type="site" description="Contributes to redox potential value" evidence="3">
    <location>
        <position position="38"/>
    </location>
</feature>
<dbReference type="FunFam" id="3.40.30.10:FF:000245">
    <property type="entry name" value="Thioredoxin"/>
    <property type="match status" value="1"/>
</dbReference>
<dbReference type="CDD" id="cd02947">
    <property type="entry name" value="TRX_family"/>
    <property type="match status" value="1"/>
</dbReference>
<dbReference type="InterPro" id="IPR017937">
    <property type="entry name" value="Thioredoxin_CS"/>
</dbReference>
<proteinExistence type="inferred from homology"/>
<evidence type="ECO:0000256" key="2">
    <source>
        <dbReference type="PIRNR" id="PIRNR000077"/>
    </source>
</evidence>
<evidence type="ECO:0000313" key="7">
    <source>
        <dbReference type="Proteomes" id="UP001465755"/>
    </source>
</evidence>
<organism evidence="6 7">
    <name type="scientific">Symbiochloris irregularis</name>
    <dbReference type="NCBI Taxonomy" id="706552"/>
    <lineage>
        <taxon>Eukaryota</taxon>
        <taxon>Viridiplantae</taxon>
        <taxon>Chlorophyta</taxon>
        <taxon>core chlorophytes</taxon>
        <taxon>Trebouxiophyceae</taxon>
        <taxon>Trebouxiales</taxon>
        <taxon>Trebouxiaceae</taxon>
        <taxon>Symbiochloris</taxon>
    </lineage>
</organism>
<dbReference type="PANTHER" id="PTHR46115">
    <property type="entry name" value="THIOREDOXIN-LIKE PROTEIN 1"/>
    <property type="match status" value="1"/>
</dbReference>
<dbReference type="PROSITE" id="PS51352">
    <property type="entry name" value="THIOREDOXIN_2"/>
    <property type="match status" value="1"/>
</dbReference>
<gene>
    <name evidence="6" type="ORF">WJX73_007940</name>
</gene>
<dbReference type="PROSITE" id="PS00194">
    <property type="entry name" value="THIOREDOXIN_1"/>
    <property type="match status" value="1"/>
</dbReference>
<sequence length="111" mass="12510">MKTKEGKVREVESTADWESSLKEKKMIVVDFSAVWCGPCRMISPYFVQLSEEAAFKDIIFLKIDVDEVGEVAEKAGISAMPTFQVWKDGQKVDELVGASKEKLKELIQKHA</sequence>
<evidence type="ECO:0000256" key="4">
    <source>
        <dbReference type="PIRSR" id="PIRSR000077-4"/>
    </source>
</evidence>
<comment type="caution">
    <text evidence="6">The sequence shown here is derived from an EMBL/GenBank/DDBJ whole genome shotgun (WGS) entry which is preliminary data.</text>
</comment>
<reference evidence="6 7" key="1">
    <citation type="journal article" date="2024" name="Nat. Commun.">
        <title>Phylogenomics reveals the evolutionary origins of lichenization in chlorophyte algae.</title>
        <authorList>
            <person name="Puginier C."/>
            <person name="Libourel C."/>
            <person name="Otte J."/>
            <person name="Skaloud P."/>
            <person name="Haon M."/>
            <person name="Grisel S."/>
            <person name="Petersen M."/>
            <person name="Berrin J.G."/>
            <person name="Delaux P.M."/>
            <person name="Dal Grande F."/>
            <person name="Keller J."/>
        </authorList>
    </citation>
    <scope>NUCLEOTIDE SEQUENCE [LARGE SCALE GENOMIC DNA]</scope>
    <source>
        <strain evidence="6 7">SAG 2036</strain>
    </source>
</reference>
<evidence type="ECO:0000259" key="5">
    <source>
        <dbReference type="PROSITE" id="PS51352"/>
    </source>
</evidence>
<keyword evidence="4" id="KW-0676">Redox-active center</keyword>
<feature type="site" description="Deprotonates C-terminal active site Cys" evidence="3">
    <location>
        <position position="30"/>
    </location>
</feature>
<dbReference type="EMBL" id="JALJOQ010000043">
    <property type="protein sequence ID" value="KAK9805444.1"/>
    <property type="molecule type" value="Genomic_DNA"/>
</dbReference>
<keyword evidence="7" id="KW-1185">Reference proteome</keyword>
<dbReference type="PIRSF" id="PIRSF000077">
    <property type="entry name" value="Thioredoxin"/>
    <property type="match status" value="1"/>
</dbReference>
<evidence type="ECO:0000256" key="1">
    <source>
        <dbReference type="ARBA" id="ARBA00023157"/>
    </source>
</evidence>
<dbReference type="SUPFAM" id="SSF52833">
    <property type="entry name" value="Thioredoxin-like"/>
    <property type="match status" value="1"/>
</dbReference>
<dbReference type="Proteomes" id="UP001465755">
    <property type="component" value="Unassembled WGS sequence"/>
</dbReference>